<evidence type="ECO:0000313" key="5">
    <source>
        <dbReference type="Proteomes" id="UP000185003"/>
    </source>
</evidence>
<name>A0A1N6D8M5_9BACT</name>
<accession>A0A1N6D8M5</accession>
<evidence type="ECO:0000313" key="4">
    <source>
        <dbReference type="EMBL" id="SIN67077.1"/>
    </source>
</evidence>
<protein>
    <submittedName>
        <fullName evidence="4">Glucose/arabinose dehydrogenase, beta-propeller fold</fullName>
    </submittedName>
</protein>
<keyword evidence="2" id="KW-0732">Signal</keyword>
<feature type="domain" description="Pyrroloquinoline quinone-dependent pyranose dehydrogenase beta-propeller" evidence="3">
    <location>
        <begin position="67"/>
        <end position="283"/>
    </location>
</feature>
<dbReference type="OrthoDB" id="9811395at2"/>
<dbReference type="InterPro" id="IPR011042">
    <property type="entry name" value="6-blade_b-propeller_TolB-like"/>
</dbReference>
<dbReference type="PANTHER" id="PTHR19328">
    <property type="entry name" value="HEDGEHOG-INTERACTING PROTEIN"/>
    <property type="match status" value="1"/>
</dbReference>
<dbReference type="Pfam" id="PF22807">
    <property type="entry name" value="TrAA12"/>
    <property type="match status" value="2"/>
</dbReference>
<dbReference type="Proteomes" id="UP000185003">
    <property type="component" value="Unassembled WGS sequence"/>
</dbReference>
<feature type="chain" id="PRO_5012478302" evidence="2">
    <location>
        <begin position="16"/>
        <end position="439"/>
    </location>
</feature>
<sequence>MKNTYLIATVCIAFAACNGAQRMPSSNDSLNAQANTPPADSLPAPDTASSVRNFSKVIGWKNGKMPQAPAGFVVSKFADSLENPRWIYVAPNGDIFVSEANAKKKFVQKVGEAVVGKAKSGNTENSADRITLFRDTDKDGRYDARYVFLEKLNQPFGMLVMGAHFYVGNTDGVMQFPYGEGQTKISAKGRKILDLPAGGYNNHWTRNLIASPDGSKIFVSVGSGSNVAEHGMENETRRACILAISPDGSSQSVYASGLRNPVGMGFPQGSSTLWTVVNERDELGDELVPDYLTSVKEGAFYGWPYAYMGQHEDPRLKGQNPEMVQKSVAPDYPLGAHTASLGLAFYSGGSFPSSFNKGAFIGQHGSWNRSVLSGYKVIYVPFENGKPAGSAVDFLTGFIADLEKNEVYGRPVGVAIAGDGAVLVADDASNTIWRVAPNK</sequence>
<dbReference type="AlphaFoldDB" id="A0A1N6D8M5"/>
<feature type="domain" description="Pyrroloquinoline quinone-dependent pyranose dehydrogenase beta-propeller" evidence="3">
    <location>
        <begin position="325"/>
        <end position="435"/>
    </location>
</feature>
<dbReference type="EMBL" id="FSRA01000001">
    <property type="protein sequence ID" value="SIN67077.1"/>
    <property type="molecule type" value="Genomic_DNA"/>
</dbReference>
<evidence type="ECO:0000256" key="1">
    <source>
        <dbReference type="SAM" id="MobiDB-lite"/>
    </source>
</evidence>
<dbReference type="STRING" id="536979.SAMN04488055_0452"/>
<feature type="compositionally biased region" description="Polar residues" evidence="1">
    <location>
        <begin position="25"/>
        <end position="38"/>
    </location>
</feature>
<evidence type="ECO:0000259" key="3">
    <source>
        <dbReference type="Pfam" id="PF22807"/>
    </source>
</evidence>
<dbReference type="InterPro" id="IPR011041">
    <property type="entry name" value="Quinoprot_gluc/sorb_DH_b-prop"/>
</dbReference>
<proteinExistence type="predicted"/>
<dbReference type="SUPFAM" id="SSF50952">
    <property type="entry name" value="Soluble quinoprotein glucose dehydrogenase"/>
    <property type="match status" value="1"/>
</dbReference>
<dbReference type="InterPro" id="IPR054539">
    <property type="entry name" value="Beta-prop_PDH"/>
</dbReference>
<evidence type="ECO:0000256" key="2">
    <source>
        <dbReference type="SAM" id="SignalP"/>
    </source>
</evidence>
<feature type="region of interest" description="Disordered" evidence="1">
    <location>
        <begin position="25"/>
        <end position="48"/>
    </location>
</feature>
<dbReference type="PROSITE" id="PS51257">
    <property type="entry name" value="PROKAR_LIPOPROTEIN"/>
    <property type="match status" value="1"/>
</dbReference>
<dbReference type="RefSeq" id="WP_074237543.1">
    <property type="nucleotide sequence ID" value="NZ_FSRA01000001.1"/>
</dbReference>
<feature type="signal peptide" evidence="2">
    <location>
        <begin position="1"/>
        <end position="15"/>
    </location>
</feature>
<gene>
    <name evidence="4" type="ORF">SAMN04488055_0452</name>
</gene>
<organism evidence="4 5">
    <name type="scientific">Chitinophaga niabensis</name>
    <dbReference type="NCBI Taxonomy" id="536979"/>
    <lineage>
        <taxon>Bacteria</taxon>
        <taxon>Pseudomonadati</taxon>
        <taxon>Bacteroidota</taxon>
        <taxon>Chitinophagia</taxon>
        <taxon>Chitinophagales</taxon>
        <taxon>Chitinophagaceae</taxon>
        <taxon>Chitinophaga</taxon>
    </lineage>
</organism>
<keyword evidence="5" id="KW-1185">Reference proteome</keyword>
<dbReference type="Gene3D" id="2.120.10.30">
    <property type="entry name" value="TolB, C-terminal domain"/>
    <property type="match status" value="1"/>
</dbReference>
<dbReference type="PANTHER" id="PTHR19328:SF55">
    <property type="entry name" value="BLR6566 PROTEIN"/>
    <property type="match status" value="1"/>
</dbReference>
<reference evidence="4 5" key="1">
    <citation type="submission" date="2016-11" db="EMBL/GenBank/DDBJ databases">
        <authorList>
            <person name="Jaros S."/>
            <person name="Januszkiewicz K."/>
            <person name="Wedrychowicz H."/>
        </authorList>
    </citation>
    <scope>NUCLEOTIDE SEQUENCE [LARGE SCALE GENOMIC DNA]</scope>
    <source>
        <strain evidence="4 5">DSM 24787</strain>
    </source>
</reference>